<dbReference type="InterPro" id="IPR002938">
    <property type="entry name" value="FAD-bd"/>
</dbReference>
<comment type="similarity">
    <text evidence="3">Belongs to the UbiH/COQ6 family.</text>
</comment>
<dbReference type="UniPathway" id="UPA00232"/>
<dbReference type="RefSeq" id="WP_043116395.1">
    <property type="nucleotide sequence ID" value="NZ_JRAA01000001.1"/>
</dbReference>
<sequence length="407" mass="43785">MSDVKEFDLLIAGGGLAGTSIACALDSVGISTAIIESVAMDASSQPSFDDRAIALSWGSRRIFEGIGIWDAIATTATPINHIHISEKGRFGQAHLDAQEESVEALGYVALARDIGHALHQRMLDSKVHRFCPATLVDFKVDDERVTTTIEANGETETVTAKLLIAADGKESGIRQALGIESRESAYNQAAIVSNLLPGKPHENIAYERFTNEGPLALLPMTDNRFGVVLTVPQEEVEEYLALDDAAFIEEVQKRIGFRCGRFQQAGKRASYPLVLMRTDAITAQRVALVGNAAHALHPISGQGFNLGLRDIAALVDVITDAIRQDEDPGSDAVLQKYAEWRKQDVRSITLATDALARIFSNPLVGVGTGRSAGLVATDLLPGLRHRIAKHAMGVLGKQPRLGRGLPL</sequence>
<proteinExistence type="inferred from homology"/>
<dbReference type="PRINTS" id="PR00420">
    <property type="entry name" value="RNGMNOXGNASE"/>
</dbReference>
<accession>A0A0B0HDA8</accession>
<dbReference type="EMBL" id="JRAA01000001">
    <property type="protein sequence ID" value="KHF26602.1"/>
    <property type="molecule type" value="Genomic_DNA"/>
</dbReference>
<name>A0A0B0HDA8_SOVGS</name>
<feature type="domain" description="FAD-binding" evidence="8">
    <location>
        <begin position="7"/>
        <end position="347"/>
    </location>
</feature>
<dbReference type="InterPro" id="IPR010971">
    <property type="entry name" value="UbiH/COQ6"/>
</dbReference>
<keyword evidence="5" id="KW-0274">FAD</keyword>
<dbReference type="AlphaFoldDB" id="A0A0B0HDA8"/>
<dbReference type="GeneID" id="86991212"/>
<organism evidence="9 11">
    <name type="scientific">Solemya velum gill symbiont</name>
    <dbReference type="NCBI Taxonomy" id="2340"/>
    <lineage>
        <taxon>Bacteria</taxon>
        <taxon>Pseudomonadati</taxon>
        <taxon>Pseudomonadota</taxon>
        <taxon>Gammaproteobacteria</taxon>
        <taxon>sulfur-oxidizing symbionts</taxon>
    </lineage>
</organism>
<evidence type="ECO:0000259" key="8">
    <source>
        <dbReference type="Pfam" id="PF01494"/>
    </source>
</evidence>
<evidence type="ECO:0000256" key="7">
    <source>
        <dbReference type="ARBA" id="ARBA00023033"/>
    </source>
</evidence>
<dbReference type="InterPro" id="IPR036188">
    <property type="entry name" value="FAD/NAD-bd_sf"/>
</dbReference>
<evidence type="ECO:0000256" key="1">
    <source>
        <dbReference type="ARBA" id="ARBA00001974"/>
    </source>
</evidence>
<evidence type="ECO:0000313" key="11">
    <source>
        <dbReference type="Proteomes" id="UP000030856"/>
    </source>
</evidence>
<dbReference type="NCBIfam" id="NF004356">
    <property type="entry name" value="PRK05732.1"/>
    <property type="match status" value="1"/>
</dbReference>
<dbReference type="PANTHER" id="PTHR43876:SF8">
    <property type="entry name" value="2-OCTAPRENYL-6-METHOXYPHENOL HYDROXYLASE"/>
    <property type="match status" value="1"/>
</dbReference>
<dbReference type="eggNOG" id="COG0654">
    <property type="taxonomic scope" value="Bacteria"/>
</dbReference>
<dbReference type="EMBL" id="MPNX01000001">
    <property type="protein sequence ID" value="OOY36284.1"/>
    <property type="molecule type" value="Genomic_DNA"/>
</dbReference>
<comment type="caution">
    <text evidence="9">The sequence shown here is derived from an EMBL/GenBank/DDBJ whole genome shotgun (WGS) entry which is preliminary data.</text>
</comment>
<evidence type="ECO:0000256" key="6">
    <source>
        <dbReference type="ARBA" id="ARBA00023002"/>
    </source>
</evidence>
<dbReference type="Proteomes" id="UP000030856">
    <property type="component" value="Unassembled WGS sequence"/>
</dbReference>
<keyword evidence="7" id="KW-0503">Monooxygenase</keyword>
<dbReference type="GO" id="GO:0071949">
    <property type="term" value="F:FAD binding"/>
    <property type="evidence" value="ECO:0007669"/>
    <property type="project" value="InterPro"/>
</dbReference>
<evidence type="ECO:0000256" key="4">
    <source>
        <dbReference type="ARBA" id="ARBA00022630"/>
    </source>
</evidence>
<keyword evidence="11" id="KW-1185">Reference proteome</keyword>
<dbReference type="Gene3D" id="3.50.50.60">
    <property type="entry name" value="FAD/NAD(P)-binding domain"/>
    <property type="match status" value="2"/>
</dbReference>
<dbReference type="PATRIC" id="fig|2340.3.peg.1117"/>
<dbReference type="InterPro" id="IPR051205">
    <property type="entry name" value="UbiH/COQ6_monooxygenase"/>
</dbReference>
<comment type="cofactor">
    <cofactor evidence="1">
        <name>FAD</name>
        <dbReference type="ChEBI" id="CHEBI:57692"/>
    </cofactor>
</comment>
<comment type="pathway">
    <text evidence="2">Cofactor biosynthesis; ubiquinone biosynthesis.</text>
</comment>
<dbReference type="InterPro" id="IPR011295">
    <property type="entry name" value="UbiH"/>
</dbReference>
<keyword evidence="4" id="KW-0285">Flavoprotein</keyword>
<dbReference type="PANTHER" id="PTHR43876">
    <property type="entry name" value="UBIQUINONE BIOSYNTHESIS MONOOXYGENASE COQ6, MITOCHONDRIAL"/>
    <property type="match status" value="1"/>
</dbReference>
<dbReference type="OrthoDB" id="9769565at2"/>
<dbReference type="STRING" id="2340.JV46_12190"/>
<dbReference type="NCBIfam" id="TIGR01984">
    <property type="entry name" value="UbiH"/>
    <property type="match status" value="1"/>
</dbReference>
<protein>
    <submittedName>
        <fullName evidence="9">2-polyprenyl-6-methoxyphenol 4-hydroxylase</fullName>
    </submittedName>
</protein>
<keyword evidence="6" id="KW-0560">Oxidoreductase</keyword>
<reference evidence="9 11" key="1">
    <citation type="journal article" date="2014" name="BMC Genomics">
        <title>The genome of the intracellular bacterium of the coastal bivalve, Solemya velum: a blueprint for thriving in and out of symbiosis.</title>
        <authorList>
            <person name="Dmytrenko O."/>
            <person name="Russell S.L."/>
            <person name="Loo W.T."/>
            <person name="Fontanez K.M."/>
            <person name="Liao L."/>
            <person name="Roeselers G."/>
            <person name="Sharma R."/>
            <person name="Stewart F.J."/>
            <person name="Newton I.L."/>
            <person name="Woyke T."/>
            <person name="Wu D."/>
            <person name="Lang J.M."/>
            <person name="Eisen J.A."/>
            <person name="Cavanaugh C.M."/>
        </authorList>
    </citation>
    <scope>NUCLEOTIDE SEQUENCE [LARGE SCALE GENOMIC DNA]</scope>
    <source>
        <strain evidence="9 11">WH</strain>
    </source>
</reference>
<evidence type="ECO:0000256" key="5">
    <source>
        <dbReference type="ARBA" id="ARBA00022827"/>
    </source>
</evidence>
<dbReference type="PROSITE" id="PS51257">
    <property type="entry name" value="PROKAR_LIPOPROTEIN"/>
    <property type="match status" value="1"/>
</dbReference>
<dbReference type="Pfam" id="PF01494">
    <property type="entry name" value="FAD_binding_3"/>
    <property type="match status" value="1"/>
</dbReference>
<evidence type="ECO:0000313" key="9">
    <source>
        <dbReference type="EMBL" id="KHF26602.1"/>
    </source>
</evidence>
<gene>
    <name evidence="10" type="ORF">BOV88_01490</name>
    <name evidence="9" type="ORF">JV46_12190</name>
</gene>
<dbReference type="SUPFAM" id="SSF51905">
    <property type="entry name" value="FAD/NAD(P)-binding domain"/>
    <property type="match status" value="1"/>
</dbReference>
<dbReference type="NCBIfam" id="TIGR01988">
    <property type="entry name" value="Ubi-OHases"/>
    <property type="match status" value="1"/>
</dbReference>
<reference evidence="10 12" key="2">
    <citation type="submission" date="2016-11" db="EMBL/GenBank/DDBJ databases">
        <title>Mixed transmission modes and dynamic genome evolution in an obligate animal-bacterial symbiosis.</title>
        <authorList>
            <person name="Russell S.L."/>
            <person name="Corbett-Detig R.B."/>
            <person name="Cavanaugh C.M."/>
        </authorList>
    </citation>
    <scope>NUCLEOTIDE SEQUENCE [LARGE SCALE GENOMIC DNA]</scope>
    <source>
        <strain evidence="10">MA-KB16</strain>
    </source>
</reference>
<evidence type="ECO:0000256" key="2">
    <source>
        <dbReference type="ARBA" id="ARBA00004749"/>
    </source>
</evidence>
<evidence type="ECO:0000256" key="3">
    <source>
        <dbReference type="ARBA" id="ARBA00005349"/>
    </source>
</evidence>
<evidence type="ECO:0000313" key="12">
    <source>
        <dbReference type="Proteomes" id="UP000190962"/>
    </source>
</evidence>
<evidence type="ECO:0000313" key="10">
    <source>
        <dbReference type="EMBL" id="OOY36284.1"/>
    </source>
</evidence>
<dbReference type="GO" id="GO:0006744">
    <property type="term" value="P:ubiquinone biosynthetic process"/>
    <property type="evidence" value="ECO:0007669"/>
    <property type="project" value="UniProtKB-UniPathway"/>
</dbReference>
<dbReference type="GO" id="GO:0008681">
    <property type="term" value="F:2-octaprenyl-6-methoxyphenol hydroxylase activity"/>
    <property type="evidence" value="ECO:0007669"/>
    <property type="project" value="InterPro"/>
</dbReference>
<dbReference type="Proteomes" id="UP000190962">
    <property type="component" value="Unassembled WGS sequence"/>
</dbReference>